<dbReference type="Pfam" id="PF05602">
    <property type="entry name" value="CLPTM1"/>
    <property type="match status" value="1"/>
</dbReference>
<evidence type="ECO:0000256" key="5">
    <source>
        <dbReference type="ARBA" id="ARBA00023136"/>
    </source>
</evidence>
<sequence length="535" mass="61663">FSKMATFTFTRIVILIFLAYVCNAIYVIYHLFTTPKCNSKCITPAFNTSEFGKLKISLYVSRSNDGKTSDMKLAWDSGTTSVTSSFDESINITLPASTRRNGSMFGYVFVHPMDVSPFSMLYKKSTFQMHELTQYAIPKHKSFNLIGGSKENTSDIPIVHMHSKLSIYLAIYDEPLGRYSIPGDIHQLIKVNNDGVYMPILYIDKLTTMSRNLLPIEKDTRKLPMQLSFKPVSLGRLRIWSSVEQTLGKMKDYGFTENDLDDIKGIFTDTNLYFLAMTFTVALFHTLFDVLAFKNDVSFWRNKSSMEGMSIRSVVWRCVSTTIIFLYLLDEKTSLLVLVPAGVGTVIEFWKVTKALKIKIEWKTTFPNVQFGTKSKSELETNEIDEQAMRYLSYALYPLLIAGAIYSLIYQPHKSWYSWLVRSLVNGVYAFGFLFMLPQLFLNYKLKSVAHLPWRAFMYKAFNTFIDDIFAFIIVMPTAHRLACFRDDAVFLVYLYQKWLYPVDKSRTNEFGMVFDDSAKKDISENETDNEKKNK</sequence>
<dbReference type="PANTHER" id="PTHR21347">
    <property type="entry name" value="CLEFT LIP AND PALATE ASSOCIATED TRANSMEMBRANE PROTEIN-RELATED"/>
    <property type="match status" value="1"/>
</dbReference>
<evidence type="ECO:0000256" key="3">
    <source>
        <dbReference type="ARBA" id="ARBA00022692"/>
    </source>
</evidence>
<comment type="subcellular location">
    <subcellularLocation>
        <location evidence="1">Membrane</location>
        <topology evidence="1">Multi-pass membrane protein</topology>
    </subcellularLocation>
</comment>
<evidence type="ECO:0000256" key="13">
    <source>
        <dbReference type="ARBA" id="ARBA00045827"/>
    </source>
</evidence>
<dbReference type="PANTHER" id="PTHR21347:SF0">
    <property type="entry name" value="LIPID SCRAMBLASE CLPTM1L"/>
    <property type="match status" value="1"/>
</dbReference>
<evidence type="ECO:0000256" key="9">
    <source>
        <dbReference type="ARBA" id="ARBA00036810"/>
    </source>
</evidence>
<evidence type="ECO:0000256" key="10">
    <source>
        <dbReference type="ARBA" id="ARBA00040905"/>
    </source>
</evidence>
<feature type="transmembrane region" description="Helical" evidence="15">
    <location>
        <begin position="335"/>
        <end position="353"/>
    </location>
</feature>
<feature type="transmembrane region" description="Helical" evidence="15">
    <location>
        <begin position="12"/>
        <end position="32"/>
    </location>
</feature>
<comment type="catalytic activity">
    <reaction evidence="7">
        <text>a 1,2-diacyl-sn-glycero-3-phosphocholine(in) = a 1,2-diacyl-sn-glycero-3-phosphocholine(out)</text>
        <dbReference type="Rhea" id="RHEA:38571"/>
        <dbReference type="ChEBI" id="CHEBI:57643"/>
    </reaction>
</comment>
<protein>
    <recommendedName>
        <fullName evidence="10">Lipid scramblase CLPTM1L</fullName>
    </recommendedName>
    <alternativeName>
        <fullName evidence="12">Cisplatin resistance-related protein 9</fullName>
    </alternativeName>
    <alternativeName>
        <fullName evidence="11">Cleft lip and palate transmembrane protein 1-like protein</fullName>
    </alternativeName>
</protein>
<gene>
    <name evidence="16" type="primary">CLPTM1L</name>
</gene>
<organism evidence="16">
    <name type="scientific">Hydra vulgaris</name>
    <name type="common">Hydra</name>
    <name type="synonym">Hydra attenuata</name>
    <dbReference type="NCBI Taxonomy" id="6087"/>
    <lineage>
        <taxon>Eukaryota</taxon>
        <taxon>Metazoa</taxon>
        <taxon>Cnidaria</taxon>
        <taxon>Hydrozoa</taxon>
        <taxon>Hydroidolina</taxon>
        <taxon>Anthoathecata</taxon>
        <taxon>Aplanulata</taxon>
        <taxon>Hydridae</taxon>
        <taxon>Hydra</taxon>
    </lineage>
</organism>
<feature type="transmembrane region" description="Helical" evidence="15">
    <location>
        <begin position="416"/>
        <end position="437"/>
    </location>
</feature>
<evidence type="ECO:0000256" key="1">
    <source>
        <dbReference type="ARBA" id="ARBA00004141"/>
    </source>
</evidence>
<evidence type="ECO:0000256" key="14">
    <source>
        <dbReference type="ARBA" id="ARBA00093208"/>
    </source>
</evidence>
<evidence type="ECO:0000256" key="6">
    <source>
        <dbReference type="ARBA" id="ARBA00024615"/>
    </source>
</evidence>
<evidence type="ECO:0000256" key="7">
    <source>
        <dbReference type="ARBA" id="ARBA00024631"/>
    </source>
</evidence>
<evidence type="ECO:0000313" key="16">
    <source>
        <dbReference type="EMBL" id="CDG68005.1"/>
    </source>
</evidence>
<reference evidence="16" key="1">
    <citation type="journal article" date="2013" name="Genome Biol. Evol.">
        <title>Punctuated emergences of genetic and phenotypic innovations in eumetazoan, bilaterian, euteleostome, and hominidae ancestors.</title>
        <authorList>
            <person name="Wenger Y."/>
            <person name="Galliot B."/>
        </authorList>
    </citation>
    <scope>NUCLEOTIDE SEQUENCE</scope>
    <source>
        <tissue evidence="16">Whole animals</tissue>
    </source>
</reference>
<comment type="catalytic activity">
    <reaction evidence="6">
        <text>a 1,2-diacyl-sn-glycero-3-phosphoethanolamine(in) = a 1,2-diacyl-sn-glycero-3-phosphoethanolamine(out)</text>
        <dbReference type="Rhea" id="RHEA:38895"/>
        <dbReference type="ChEBI" id="CHEBI:64612"/>
    </reaction>
</comment>
<proteinExistence type="evidence at transcript level"/>
<comment type="catalytic activity">
    <reaction evidence="14">
        <text>a 6-(alpha-D-glucosaminyl)-1-(1,2-diacyl-sn-glycero-3-phospho)-1D-myo-inositol(in) = a 6-(alpha-D-glucosaminyl)-1-(1,2-diacyl-sn-glycero-3-phospho)-1D-myo-inositol(out)</text>
        <dbReference type="Rhea" id="RHEA:71491"/>
        <dbReference type="ChEBI" id="CHEBI:57997"/>
    </reaction>
</comment>
<dbReference type="EMBL" id="HAAD01001773">
    <property type="protein sequence ID" value="CDG68005.1"/>
    <property type="molecule type" value="mRNA"/>
</dbReference>
<name>T2M7V0_HYDVU</name>
<comment type="catalytic activity">
    <reaction evidence="8">
        <text>a 1,2-diacyl-sn-glycero-3-phospho-(1D-myo-inositol)(in) = a 1,2-diacyl-sn-glycero-3-phospho-(1D-myo-inositol)(out)</text>
        <dbReference type="Rhea" id="RHEA:38691"/>
        <dbReference type="ChEBI" id="CHEBI:57880"/>
    </reaction>
</comment>
<evidence type="ECO:0000256" key="11">
    <source>
        <dbReference type="ARBA" id="ARBA00042320"/>
    </source>
</evidence>
<evidence type="ECO:0000256" key="4">
    <source>
        <dbReference type="ARBA" id="ARBA00022989"/>
    </source>
</evidence>
<comment type="catalytic activity">
    <reaction evidence="9">
        <text>6-(alpha-D-glucosaminyl)-(1-octadecanoyl,2-(9Z)-octadecenoyl-sn-glycero-3-phospho)-1D-myo-inositol(in) = 6-(alpha-D-glucosaminyl)-(1-octadecanoyl,2-(9Z)-octadecenoyl-sn-glycero-3-phospho)-1D-myo-inositol(out)</text>
        <dbReference type="Rhea" id="RHEA:71495"/>
        <dbReference type="ChEBI" id="CHEBI:190691"/>
    </reaction>
</comment>
<comment type="function">
    <text evidence="13">Scramblase that mediates the translocation of glucosaminylphosphatidylinositol (alpha-D-GlcN-(1-6)-(1,2-diacyl-sn-glycero-3-phospho)-1D-myo-inositol, GlcN-PI) across the endoplasmic reticulum (ER) membrane, from the cytosolic leaflet to the luminal leaflet of the ER membrane, where it participates in the biosynthesis of glycosylphosphatidylinositol (GPI). GPI is a lipid glycoconjugate involved in post-translational modification of proteins. Can also translocate 1,2-diacyl-sn-glycero-3-phospho-(1D-myo-inositol) (phosphatidylinositol or PI), as well as several other phospholipids (1,2-diacyl-sn-glycero-3-phosphocholine, 1,2-diacyl-sn-glycero-3-phosphoethanolamine), and N-acetylglucosaminylphosphatidylinositol (GlcNAc-PI) in vitro.</text>
</comment>
<evidence type="ECO:0000256" key="15">
    <source>
        <dbReference type="SAM" id="Phobius"/>
    </source>
</evidence>
<evidence type="ECO:0000256" key="2">
    <source>
        <dbReference type="ARBA" id="ARBA00009310"/>
    </source>
</evidence>
<feature type="transmembrane region" description="Helical" evidence="15">
    <location>
        <begin position="391"/>
        <end position="410"/>
    </location>
</feature>
<keyword evidence="3 15" id="KW-0812">Transmembrane</keyword>
<evidence type="ECO:0000256" key="12">
    <source>
        <dbReference type="ARBA" id="ARBA00043155"/>
    </source>
</evidence>
<dbReference type="InterPro" id="IPR008429">
    <property type="entry name" value="CLPTM1"/>
</dbReference>
<dbReference type="AlphaFoldDB" id="T2M7V0"/>
<accession>T2M7V0</accession>
<comment type="similarity">
    <text evidence="2">Belongs to the CLPTM1 family.</text>
</comment>
<keyword evidence="4 15" id="KW-1133">Transmembrane helix</keyword>
<dbReference type="GO" id="GO:0016020">
    <property type="term" value="C:membrane"/>
    <property type="evidence" value="ECO:0007669"/>
    <property type="project" value="UniProtKB-SubCell"/>
</dbReference>
<dbReference type="OrthoDB" id="378564at2759"/>
<keyword evidence="5 15" id="KW-0472">Membrane</keyword>
<feature type="transmembrane region" description="Helical" evidence="15">
    <location>
        <begin position="272"/>
        <end position="293"/>
    </location>
</feature>
<evidence type="ECO:0000256" key="8">
    <source>
        <dbReference type="ARBA" id="ARBA00035895"/>
    </source>
</evidence>
<dbReference type="GO" id="GO:0012505">
    <property type="term" value="C:endomembrane system"/>
    <property type="evidence" value="ECO:0007669"/>
    <property type="project" value="TreeGrafter"/>
</dbReference>
<feature type="non-terminal residue" evidence="16">
    <location>
        <position position="1"/>
    </location>
</feature>